<proteinExistence type="predicted"/>
<dbReference type="InterPro" id="IPR050832">
    <property type="entry name" value="Bact_Acetyltransf"/>
</dbReference>
<dbReference type="PROSITE" id="PS51186">
    <property type="entry name" value="GNAT"/>
    <property type="match status" value="1"/>
</dbReference>
<keyword evidence="1" id="KW-0808">Transferase</keyword>
<organism evidence="5 6">
    <name type="scientific">Nonomuraea recticatena</name>
    <dbReference type="NCBI Taxonomy" id="46178"/>
    <lineage>
        <taxon>Bacteria</taxon>
        <taxon>Bacillati</taxon>
        <taxon>Actinomycetota</taxon>
        <taxon>Actinomycetes</taxon>
        <taxon>Streptosporangiales</taxon>
        <taxon>Streptosporangiaceae</taxon>
        <taxon>Nonomuraea</taxon>
    </lineage>
</organism>
<dbReference type="PANTHER" id="PTHR43877:SF2">
    <property type="entry name" value="AMINOALKYLPHOSPHONATE N-ACETYLTRANSFERASE-RELATED"/>
    <property type="match status" value="1"/>
</dbReference>
<sequence length="236" mass="23875">MVGVGVIRPRVPGDLAACVSVLRAVHEGDGYPANWPDDPEGWLTPTGMIQAWVATDGDEITGHVVLRGADPALPEADGLVARLFVAAHARGSVALAGGSVAHARGSVAPAGSPTALAGGPTTLAGGSTVHAEGPTTTAGGSAPHVGGSAVHAGGSGAATEAGGSEGRVRQGAAAGLMAAVEREAARRGLRLGLDVTDSRRRAMAFYERAGWRRVASARMDWPDTDGRPALLHYYLR</sequence>
<evidence type="ECO:0000259" key="4">
    <source>
        <dbReference type="PROSITE" id="PS51186"/>
    </source>
</evidence>
<evidence type="ECO:0000256" key="3">
    <source>
        <dbReference type="SAM" id="MobiDB-lite"/>
    </source>
</evidence>
<evidence type="ECO:0000313" key="6">
    <source>
        <dbReference type="Proteomes" id="UP001501666"/>
    </source>
</evidence>
<evidence type="ECO:0000313" key="5">
    <source>
        <dbReference type="EMBL" id="GAA2676570.1"/>
    </source>
</evidence>
<keyword evidence="6" id="KW-1185">Reference proteome</keyword>
<comment type="caution">
    <text evidence="5">The sequence shown here is derived from an EMBL/GenBank/DDBJ whole genome shotgun (WGS) entry which is preliminary data.</text>
</comment>
<dbReference type="Pfam" id="PF00583">
    <property type="entry name" value="Acetyltransf_1"/>
    <property type="match status" value="1"/>
</dbReference>
<dbReference type="Proteomes" id="UP001501666">
    <property type="component" value="Unassembled WGS sequence"/>
</dbReference>
<dbReference type="Gene3D" id="3.40.630.30">
    <property type="match status" value="2"/>
</dbReference>
<dbReference type="SUPFAM" id="SSF55729">
    <property type="entry name" value="Acyl-CoA N-acyltransferases (Nat)"/>
    <property type="match status" value="2"/>
</dbReference>
<evidence type="ECO:0000256" key="1">
    <source>
        <dbReference type="ARBA" id="ARBA00022679"/>
    </source>
</evidence>
<accession>A0ABN3SI25</accession>
<gene>
    <name evidence="5" type="ORF">GCM10010412_058840</name>
</gene>
<keyword evidence="2" id="KW-0012">Acyltransferase</keyword>
<feature type="compositionally biased region" description="Low complexity" evidence="3">
    <location>
        <begin position="113"/>
        <end position="126"/>
    </location>
</feature>
<feature type="region of interest" description="Disordered" evidence="3">
    <location>
        <begin position="109"/>
        <end position="147"/>
    </location>
</feature>
<feature type="domain" description="N-acetyltransferase" evidence="4">
    <location>
        <begin position="169"/>
        <end position="236"/>
    </location>
</feature>
<dbReference type="EMBL" id="BAAATE010000017">
    <property type="protein sequence ID" value="GAA2676570.1"/>
    <property type="molecule type" value="Genomic_DNA"/>
</dbReference>
<name>A0ABN3SI25_9ACTN</name>
<protein>
    <recommendedName>
        <fullName evidence="4">N-acetyltransferase domain-containing protein</fullName>
    </recommendedName>
</protein>
<dbReference type="InterPro" id="IPR016181">
    <property type="entry name" value="Acyl_CoA_acyltransferase"/>
</dbReference>
<dbReference type="RefSeq" id="WP_379504155.1">
    <property type="nucleotide sequence ID" value="NZ_JBHTEV010000001.1"/>
</dbReference>
<evidence type="ECO:0000256" key="2">
    <source>
        <dbReference type="ARBA" id="ARBA00023315"/>
    </source>
</evidence>
<reference evidence="5 6" key="1">
    <citation type="journal article" date="2019" name="Int. J. Syst. Evol. Microbiol.">
        <title>The Global Catalogue of Microorganisms (GCM) 10K type strain sequencing project: providing services to taxonomists for standard genome sequencing and annotation.</title>
        <authorList>
            <consortium name="The Broad Institute Genomics Platform"/>
            <consortium name="The Broad Institute Genome Sequencing Center for Infectious Disease"/>
            <person name="Wu L."/>
            <person name="Ma J."/>
        </authorList>
    </citation>
    <scope>NUCLEOTIDE SEQUENCE [LARGE SCALE GENOMIC DNA]</scope>
    <source>
        <strain evidence="5 6">JCM 6835</strain>
    </source>
</reference>
<dbReference type="InterPro" id="IPR000182">
    <property type="entry name" value="GNAT_dom"/>
</dbReference>
<dbReference type="PANTHER" id="PTHR43877">
    <property type="entry name" value="AMINOALKYLPHOSPHONATE N-ACETYLTRANSFERASE-RELATED-RELATED"/>
    <property type="match status" value="1"/>
</dbReference>